<evidence type="ECO:0000256" key="5">
    <source>
        <dbReference type="ARBA" id="ARBA00022692"/>
    </source>
</evidence>
<keyword evidence="7 12" id="KW-1133">Transmembrane helix</keyword>
<feature type="transmembrane region" description="Helical" evidence="12">
    <location>
        <begin position="29"/>
        <end position="49"/>
    </location>
</feature>
<evidence type="ECO:0000256" key="2">
    <source>
        <dbReference type="ARBA" id="ARBA00010072"/>
    </source>
</evidence>
<dbReference type="EMBL" id="JACHEU010000001">
    <property type="protein sequence ID" value="MBB6011946.1"/>
    <property type="molecule type" value="Genomic_DNA"/>
</dbReference>
<reference evidence="14 15" key="1">
    <citation type="submission" date="2020-08" db="EMBL/GenBank/DDBJ databases">
        <title>Genomic Encyclopedia of Type Strains, Phase IV (KMG-IV): sequencing the most valuable type-strain genomes for metagenomic binning, comparative biology and taxonomic classification.</title>
        <authorList>
            <person name="Goeker M."/>
        </authorList>
    </citation>
    <scope>NUCLEOTIDE SEQUENCE [LARGE SCALE GENOMIC DNA]</scope>
    <source>
        <strain evidence="14 15">DSM 11099</strain>
    </source>
</reference>
<dbReference type="PANTHER" id="PTHR30614">
    <property type="entry name" value="MEMBRANE COMPONENT OF AMINO ACID ABC TRANSPORTER"/>
    <property type="match status" value="1"/>
</dbReference>
<keyword evidence="6" id="KW-0029">Amino-acid transport</keyword>
<dbReference type="PROSITE" id="PS50928">
    <property type="entry name" value="ABC_TM1"/>
    <property type="match status" value="1"/>
</dbReference>
<organism evidence="14 15">
    <name type="scientific">Aquamicrobium lusatiense</name>
    <dbReference type="NCBI Taxonomy" id="89772"/>
    <lineage>
        <taxon>Bacteria</taxon>
        <taxon>Pseudomonadati</taxon>
        <taxon>Pseudomonadota</taxon>
        <taxon>Alphaproteobacteria</taxon>
        <taxon>Hyphomicrobiales</taxon>
        <taxon>Phyllobacteriaceae</taxon>
        <taxon>Aquamicrobium</taxon>
    </lineage>
</organism>
<dbReference type="InterPro" id="IPR035906">
    <property type="entry name" value="MetI-like_sf"/>
</dbReference>
<feature type="transmembrane region" description="Helical" evidence="12">
    <location>
        <begin position="110"/>
        <end position="134"/>
    </location>
</feature>
<gene>
    <name evidence="14" type="ORF">HNR59_001291</name>
</gene>
<dbReference type="InterPro" id="IPR000515">
    <property type="entry name" value="MetI-like"/>
</dbReference>
<dbReference type="InterPro" id="IPR043429">
    <property type="entry name" value="ArtM/GltK/GlnP/TcyL/YhdX-like"/>
</dbReference>
<keyword evidence="8 12" id="KW-0472">Membrane</keyword>
<dbReference type="GO" id="GO:0022857">
    <property type="term" value="F:transmembrane transporter activity"/>
    <property type="evidence" value="ECO:0007669"/>
    <property type="project" value="InterPro"/>
</dbReference>
<keyword evidence="4" id="KW-1003">Cell membrane</keyword>
<evidence type="ECO:0000313" key="15">
    <source>
        <dbReference type="Proteomes" id="UP000533306"/>
    </source>
</evidence>
<evidence type="ECO:0000256" key="6">
    <source>
        <dbReference type="ARBA" id="ARBA00022970"/>
    </source>
</evidence>
<sequence length="292" mass="31842">MTNKQAGVPSVLTDEQLASARLLPRRQSWTWVAAVAVILVLANALYSILTNPGFGWPVVAEYFFSPQVMAGLVTTLMLTAISMTLSLVLGIIVAVSAASSNPVLSSVAKGYIWIFRAIPLLVQIIFWYNLAALYPRLGLGLPFMPSFVEVDTNSVITAISAAIIAMSLNEGAYMAEIVRSGLNSVDSGQREASRALGMSSWDSFRRIVMPQAMRVIIPPTGNETLSMLKYTSLVSVIALPDLLYSTQLISSRNFEVIPMLLVASLWYLIVSTILMIIQSGIERHFARSVVRP</sequence>
<feature type="transmembrane region" description="Helical" evidence="12">
    <location>
        <begin position="154"/>
        <end position="173"/>
    </location>
</feature>
<evidence type="ECO:0000256" key="7">
    <source>
        <dbReference type="ARBA" id="ARBA00022989"/>
    </source>
</evidence>
<comment type="similarity">
    <text evidence="2">Belongs to the binding-protein-dependent transport system permease family. HisMQ subfamily.</text>
</comment>
<dbReference type="AlphaFoldDB" id="A0A7W9S0Q2"/>
<comment type="subunit">
    <text evidence="10">The complex is composed of two ATP-binding proteins (GltL), two transmembrane proteins (GltJ and GltK) and a solute-binding protein (GltI).</text>
</comment>
<dbReference type="PANTHER" id="PTHR30614:SF0">
    <property type="entry name" value="L-CYSTINE TRANSPORT SYSTEM PERMEASE PROTEIN TCYL"/>
    <property type="match status" value="1"/>
</dbReference>
<feature type="domain" description="ABC transmembrane type-1" evidence="13">
    <location>
        <begin position="72"/>
        <end position="278"/>
    </location>
</feature>
<accession>A0A7W9S0Q2</accession>
<dbReference type="FunFam" id="1.10.3720.10:FF:000006">
    <property type="entry name" value="Glutamate/aspartate ABC transporter, permease protein GltK"/>
    <property type="match status" value="1"/>
</dbReference>
<evidence type="ECO:0000313" key="14">
    <source>
        <dbReference type="EMBL" id="MBB6011946.1"/>
    </source>
</evidence>
<dbReference type="RefSeq" id="WP_210307220.1">
    <property type="nucleotide sequence ID" value="NZ_JACHEU010000001.1"/>
</dbReference>
<dbReference type="Proteomes" id="UP000533306">
    <property type="component" value="Unassembled WGS sequence"/>
</dbReference>
<evidence type="ECO:0000256" key="4">
    <source>
        <dbReference type="ARBA" id="ARBA00022475"/>
    </source>
</evidence>
<evidence type="ECO:0000256" key="10">
    <source>
        <dbReference type="ARBA" id="ARBA00062718"/>
    </source>
</evidence>
<feature type="transmembrane region" description="Helical" evidence="12">
    <location>
        <begin position="256"/>
        <end position="277"/>
    </location>
</feature>
<dbReference type="Gene3D" id="1.10.3720.10">
    <property type="entry name" value="MetI-like"/>
    <property type="match status" value="1"/>
</dbReference>
<evidence type="ECO:0000259" key="13">
    <source>
        <dbReference type="PROSITE" id="PS50928"/>
    </source>
</evidence>
<dbReference type="InterPro" id="IPR010065">
    <property type="entry name" value="AA_ABC_transptr_permease_3TM"/>
</dbReference>
<evidence type="ECO:0000256" key="8">
    <source>
        <dbReference type="ARBA" id="ARBA00023136"/>
    </source>
</evidence>
<dbReference type="SUPFAM" id="SSF161098">
    <property type="entry name" value="MetI-like"/>
    <property type="match status" value="1"/>
</dbReference>
<dbReference type="CDD" id="cd06261">
    <property type="entry name" value="TM_PBP2"/>
    <property type="match status" value="1"/>
</dbReference>
<evidence type="ECO:0000256" key="11">
    <source>
        <dbReference type="ARBA" id="ARBA00073645"/>
    </source>
</evidence>
<keyword evidence="5 12" id="KW-0812">Transmembrane</keyword>
<protein>
    <recommendedName>
        <fullName evidence="11">Glutamate/aspartate import permease protein GltK</fullName>
    </recommendedName>
</protein>
<comment type="caution">
    <text evidence="14">The sequence shown here is derived from an EMBL/GenBank/DDBJ whole genome shotgun (WGS) entry which is preliminary data.</text>
</comment>
<evidence type="ECO:0000256" key="3">
    <source>
        <dbReference type="ARBA" id="ARBA00022448"/>
    </source>
</evidence>
<dbReference type="NCBIfam" id="TIGR01726">
    <property type="entry name" value="HEQRo_perm_3TM"/>
    <property type="match status" value="1"/>
</dbReference>
<evidence type="ECO:0000256" key="9">
    <source>
        <dbReference type="ARBA" id="ARBA00060298"/>
    </source>
</evidence>
<keyword evidence="15" id="KW-1185">Reference proteome</keyword>
<dbReference type="GO" id="GO:0043190">
    <property type="term" value="C:ATP-binding cassette (ABC) transporter complex"/>
    <property type="evidence" value="ECO:0007669"/>
    <property type="project" value="InterPro"/>
</dbReference>
<feature type="transmembrane region" description="Helical" evidence="12">
    <location>
        <begin position="69"/>
        <end position="98"/>
    </location>
</feature>
<dbReference type="GO" id="GO:0006865">
    <property type="term" value="P:amino acid transport"/>
    <property type="evidence" value="ECO:0007669"/>
    <property type="project" value="UniProtKB-KW"/>
</dbReference>
<evidence type="ECO:0000256" key="1">
    <source>
        <dbReference type="ARBA" id="ARBA00004429"/>
    </source>
</evidence>
<evidence type="ECO:0000256" key="12">
    <source>
        <dbReference type="RuleBase" id="RU363032"/>
    </source>
</evidence>
<proteinExistence type="inferred from homology"/>
<keyword evidence="3 12" id="KW-0813">Transport</keyword>
<comment type="function">
    <text evidence="9">Part of the ABC transporter complex GltIJKL involved in glutamate and aspartate uptake. Probably responsible for the translocation of the substrate across the membrane.</text>
</comment>
<name>A0A7W9S0Q2_9HYPH</name>
<dbReference type="Pfam" id="PF00528">
    <property type="entry name" value="BPD_transp_1"/>
    <property type="match status" value="1"/>
</dbReference>
<comment type="subcellular location">
    <subcellularLocation>
        <location evidence="1">Cell inner membrane</location>
        <topology evidence="1">Multi-pass membrane protein</topology>
    </subcellularLocation>
    <subcellularLocation>
        <location evidence="12">Cell membrane</location>
        <topology evidence="12">Multi-pass membrane protein</topology>
    </subcellularLocation>
</comment>